<dbReference type="SUPFAM" id="SSF55856">
    <property type="entry name" value="Cytochrome b5-like heme/steroid binding domain"/>
    <property type="match status" value="1"/>
</dbReference>
<feature type="region of interest" description="Disordered" evidence="5">
    <location>
        <begin position="115"/>
        <end position="141"/>
    </location>
</feature>
<name>A4S3I6_OSTLU</name>
<keyword evidence="1" id="KW-0349">Heme</keyword>
<evidence type="ECO:0000256" key="4">
    <source>
        <dbReference type="ARBA" id="ARBA00038168"/>
    </source>
</evidence>
<feature type="compositionally biased region" description="Acidic residues" evidence="5">
    <location>
        <begin position="118"/>
        <end position="130"/>
    </location>
</feature>
<dbReference type="EMBL" id="CP000590">
    <property type="protein sequence ID" value="ABO98395.1"/>
    <property type="molecule type" value="Genomic_DNA"/>
</dbReference>
<dbReference type="Proteomes" id="UP000001568">
    <property type="component" value="Chromosome 10"/>
</dbReference>
<dbReference type="GO" id="GO:0046872">
    <property type="term" value="F:metal ion binding"/>
    <property type="evidence" value="ECO:0007669"/>
    <property type="project" value="UniProtKB-KW"/>
</dbReference>
<reference evidence="7 8" key="1">
    <citation type="journal article" date="2007" name="Proc. Natl. Acad. Sci. U.S.A.">
        <title>The tiny eukaryote Ostreococcus provides genomic insights into the paradox of plankton speciation.</title>
        <authorList>
            <person name="Palenik B."/>
            <person name="Grimwood J."/>
            <person name="Aerts A."/>
            <person name="Rouze P."/>
            <person name="Salamov A."/>
            <person name="Putnam N."/>
            <person name="Dupont C."/>
            <person name="Jorgensen R."/>
            <person name="Derelle E."/>
            <person name="Rombauts S."/>
            <person name="Zhou K."/>
            <person name="Otillar R."/>
            <person name="Merchant S.S."/>
            <person name="Podell S."/>
            <person name="Gaasterland T."/>
            <person name="Napoli C."/>
            <person name="Gendler K."/>
            <person name="Manuell A."/>
            <person name="Tai V."/>
            <person name="Vallon O."/>
            <person name="Piganeau G."/>
            <person name="Jancek S."/>
            <person name="Heijde M."/>
            <person name="Jabbari K."/>
            <person name="Bowler C."/>
            <person name="Lohr M."/>
            <person name="Robbens S."/>
            <person name="Werner G."/>
            <person name="Dubchak I."/>
            <person name="Pazour G.J."/>
            <person name="Ren Q."/>
            <person name="Paulsen I."/>
            <person name="Delwiche C."/>
            <person name="Schmutz J."/>
            <person name="Rokhsar D."/>
            <person name="Van de Peer Y."/>
            <person name="Moreau H."/>
            <person name="Grigoriev I.V."/>
        </authorList>
    </citation>
    <scope>NUCLEOTIDE SEQUENCE [LARGE SCALE GENOMIC DNA]</scope>
    <source>
        <strain evidence="7 8">CCE9901</strain>
    </source>
</reference>
<dbReference type="AlphaFoldDB" id="A4S3I6"/>
<dbReference type="SMART" id="SM01117">
    <property type="entry name" value="Cyt-b5"/>
    <property type="match status" value="1"/>
</dbReference>
<accession>A4S3I6</accession>
<dbReference type="HOGENOM" id="CLU_1221416_0_0_1"/>
<evidence type="ECO:0000256" key="5">
    <source>
        <dbReference type="SAM" id="MobiDB-lite"/>
    </source>
</evidence>
<evidence type="ECO:0000256" key="2">
    <source>
        <dbReference type="ARBA" id="ARBA00022723"/>
    </source>
</evidence>
<protein>
    <recommendedName>
        <fullName evidence="6">Cytochrome b5 heme-binding domain-containing protein</fullName>
    </recommendedName>
</protein>
<dbReference type="PROSITE" id="PS50255">
    <property type="entry name" value="CYTOCHROME_B5_2"/>
    <property type="match status" value="1"/>
</dbReference>
<evidence type="ECO:0000256" key="3">
    <source>
        <dbReference type="ARBA" id="ARBA00023004"/>
    </source>
</evidence>
<evidence type="ECO:0000313" key="8">
    <source>
        <dbReference type="Proteomes" id="UP000001568"/>
    </source>
</evidence>
<dbReference type="PANTHER" id="PTHR19359:SF14">
    <property type="entry name" value="CYTOCHROME B5 A"/>
    <property type="match status" value="1"/>
</dbReference>
<keyword evidence="3" id="KW-0408">Iron</keyword>
<dbReference type="GO" id="GO:0016020">
    <property type="term" value="C:membrane"/>
    <property type="evidence" value="ECO:0007669"/>
    <property type="project" value="TreeGrafter"/>
</dbReference>
<dbReference type="InterPro" id="IPR001199">
    <property type="entry name" value="Cyt_B5-like_heme/steroid-bd"/>
</dbReference>
<dbReference type="RefSeq" id="XP_001420102.1">
    <property type="nucleotide sequence ID" value="XM_001420065.1"/>
</dbReference>
<dbReference type="PANTHER" id="PTHR19359">
    <property type="entry name" value="CYTOCHROME B5"/>
    <property type="match status" value="1"/>
</dbReference>
<feature type="domain" description="Cytochrome b5 heme-binding" evidence="6">
    <location>
        <begin position="30"/>
        <end position="113"/>
    </location>
</feature>
<dbReference type="InterPro" id="IPR050668">
    <property type="entry name" value="Cytochrome_b5"/>
</dbReference>
<evidence type="ECO:0000259" key="6">
    <source>
        <dbReference type="PROSITE" id="PS50255"/>
    </source>
</evidence>
<proteinExistence type="inferred from homology"/>
<organism evidence="7 8">
    <name type="scientific">Ostreococcus lucimarinus (strain CCE9901)</name>
    <dbReference type="NCBI Taxonomy" id="436017"/>
    <lineage>
        <taxon>Eukaryota</taxon>
        <taxon>Viridiplantae</taxon>
        <taxon>Chlorophyta</taxon>
        <taxon>Mamiellophyceae</taxon>
        <taxon>Mamiellales</taxon>
        <taxon>Bathycoccaceae</taxon>
        <taxon>Ostreococcus</taxon>
    </lineage>
</organism>
<dbReference type="Gramene" id="ABO98395">
    <property type="protein sequence ID" value="ABO98395"/>
    <property type="gene ID" value="OSTLU_26067"/>
</dbReference>
<keyword evidence="8" id="KW-1185">Reference proteome</keyword>
<evidence type="ECO:0000313" key="7">
    <source>
        <dbReference type="EMBL" id="ABO98395.1"/>
    </source>
</evidence>
<sequence length="227" mass="25086">MHASGRDVAVDLAVVDALRRAPTDDERARWRKYTREDVAAHARLADGWIVVRERVFDITAFATTHPGFNNAGQVSTALAIARALGKEASDEFEEIHSARAWTQLRDFQIGVVTREGDAEAEAEAEAETEAETERETTTRASPVPAWLAKDRDFWVKYAGGASEGVLRYLEANGCPQGRSEEDVVAEVALSTRDAASDKGEKPRRGRWWRRIVGGAIVAATFRITTKF</sequence>
<comment type="similarity">
    <text evidence="4">Belongs to the cytochrome b5 family.</text>
</comment>
<dbReference type="STRING" id="436017.A4S3I6"/>
<gene>
    <name evidence="7" type="ORF">OSTLU_26067</name>
</gene>
<dbReference type="InterPro" id="IPR036400">
    <property type="entry name" value="Cyt_B5-like_heme/steroid_sf"/>
</dbReference>
<dbReference type="Pfam" id="PF00173">
    <property type="entry name" value="Cyt-b5"/>
    <property type="match status" value="1"/>
</dbReference>
<dbReference type="OMA" id="THPGFNN"/>
<dbReference type="GO" id="GO:0020037">
    <property type="term" value="F:heme binding"/>
    <property type="evidence" value="ECO:0007669"/>
    <property type="project" value="TreeGrafter"/>
</dbReference>
<dbReference type="eggNOG" id="ENOG502SXRS">
    <property type="taxonomic scope" value="Eukaryota"/>
</dbReference>
<dbReference type="OrthoDB" id="260519at2759"/>
<evidence type="ECO:0000256" key="1">
    <source>
        <dbReference type="ARBA" id="ARBA00022617"/>
    </source>
</evidence>
<dbReference type="GeneID" id="5004257"/>
<keyword evidence="2" id="KW-0479">Metal-binding</keyword>
<dbReference type="Gene3D" id="3.10.120.10">
    <property type="entry name" value="Cytochrome b5-like heme/steroid binding domain"/>
    <property type="match status" value="1"/>
</dbReference>
<dbReference type="KEGG" id="olu:OSTLU_26067"/>